<protein>
    <submittedName>
        <fullName evidence="2">Uncharacterized protein</fullName>
    </submittedName>
</protein>
<dbReference type="AlphaFoldDB" id="A0A4Q5KYV6"/>
<dbReference type="Proteomes" id="UP000294063">
    <property type="component" value="Unassembled WGS sequence"/>
</dbReference>
<keyword evidence="1" id="KW-0812">Transmembrane</keyword>
<keyword evidence="1" id="KW-1133">Transmembrane helix</keyword>
<evidence type="ECO:0000313" key="2">
    <source>
        <dbReference type="EMBL" id="RYU53715.1"/>
    </source>
</evidence>
<accession>A0A4Q5KYV6</accession>
<evidence type="ECO:0000256" key="1">
    <source>
        <dbReference type="SAM" id="Phobius"/>
    </source>
</evidence>
<dbReference type="EMBL" id="SEZK01000003">
    <property type="protein sequence ID" value="RYU53715.1"/>
    <property type="molecule type" value="Genomic_DNA"/>
</dbReference>
<feature type="transmembrane region" description="Helical" evidence="1">
    <location>
        <begin position="100"/>
        <end position="124"/>
    </location>
</feature>
<gene>
    <name evidence="3" type="ORF">ERW53_04390</name>
    <name evidence="2" type="ORF">ERW57_03860</name>
</gene>
<evidence type="ECO:0000313" key="4">
    <source>
        <dbReference type="Proteomes" id="UP000294063"/>
    </source>
</evidence>
<reference evidence="4 5" key="1">
    <citation type="submission" date="2019-02" db="EMBL/GenBank/DDBJ databases">
        <title>Genome sequences of Aliivibrio finisterrensis strains from farmed Atlantic salmon.</title>
        <authorList>
            <person name="Bowman J.P."/>
        </authorList>
    </citation>
    <scope>NUCLEOTIDE SEQUENCE [LARGE SCALE GENOMIC DNA]</scope>
    <source>
        <strain evidence="3 5">A21</strain>
        <strain evidence="2 4">A46</strain>
    </source>
</reference>
<feature type="transmembrane region" description="Helical" evidence="1">
    <location>
        <begin position="267"/>
        <end position="289"/>
    </location>
</feature>
<organism evidence="2 4">
    <name type="scientific">Aliivibrio finisterrensis</name>
    <dbReference type="NCBI Taxonomy" id="511998"/>
    <lineage>
        <taxon>Bacteria</taxon>
        <taxon>Pseudomonadati</taxon>
        <taxon>Pseudomonadota</taxon>
        <taxon>Gammaproteobacteria</taxon>
        <taxon>Vibrionales</taxon>
        <taxon>Vibrionaceae</taxon>
        <taxon>Aliivibrio</taxon>
    </lineage>
</organism>
<keyword evidence="1" id="KW-0472">Membrane</keyword>
<comment type="caution">
    <text evidence="2">The sequence shown here is derived from an EMBL/GenBank/DDBJ whole genome shotgun (WGS) entry which is preliminary data.</text>
</comment>
<feature type="transmembrane region" description="Helical" evidence="1">
    <location>
        <begin position="188"/>
        <end position="208"/>
    </location>
</feature>
<proteinExistence type="predicted"/>
<dbReference type="EMBL" id="SEZN01000005">
    <property type="protein sequence ID" value="RYU66160.1"/>
    <property type="molecule type" value="Genomic_DNA"/>
</dbReference>
<feature type="transmembrane region" description="Helical" evidence="1">
    <location>
        <begin position="63"/>
        <end position="85"/>
    </location>
</feature>
<dbReference type="Proteomes" id="UP000294166">
    <property type="component" value="Unassembled WGS sequence"/>
</dbReference>
<keyword evidence="5" id="KW-1185">Reference proteome</keyword>
<name>A0A4Q5KYV6_9GAMM</name>
<sequence>MGRNQGLSKSLGLDDQNWFNSEREACNAFIVDYTKHNADEEHYQQSSIYLDKVGDKGVSPLTWYHWIGLFVLVTIEAAGFAYVLADFTLQDASETLQKEAAIAIAVLISALLVVLTHAMGAELYQNQQIDKVRLRWKNSTSRSKLNIIEPNNLVSLQSKKNHIDDDEPGWQQMANRLDKINAQFVKSWIMTSITLVFIAIVAVGATYVRGQALEKLSIETTQGELSESVVTFENPFESSPQAVKDNNAAADELAQNEKMEAHKKAGWTTFIILAVIFLAMQFYSIYLGFKKTFSGKESKLAYQTVHKFDNINSYLAYHQAKQEAVARTAQRVLSHLQAKTATYAQHNSGEQKVLTATANPTNRNFINFLKLELLRHTQEVELIHQPQQITPKAPTPKVQQKNIVLTDEILDKVKRGDIDELDDATIVIAMKALQNKQKETSEERMARLKECMES</sequence>
<evidence type="ECO:0000313" key="5">
    <source>
        <dbReference type="Proteomes" id="UP000294166"/>
    </source>
</evidence>
<evidence type="ECO:0000313" key="3">
    <source>
        <dbReference type="EMBL" id="RYU66160.1"/>
    </source>
</evidence>